<sequence>MKDIAIYLNMGRYYKSPTRNEGQYLITIFSDINNKLIPFLKEYPLLGVKQEDFLDFVKIAKLIESKTHLTDEGLDTIKLIQSNMNSKRIIKEE</sequence>
<dbReference type="EMBL" id="BMID01000033">
    <property type="protein sequence ID" value="GGA14326.1"/>
    <property type="molecule type" value="Genomic_DNA"/>
</dbReference>
<accession>A0ABQ1FIU2</accession>
<gene>
    <name evidence="2" type="ORF">GCM10010923_25280</name>
</gene>
<protein>
    <recommendedName>
        <fullName evidence="1">Homing endonuclease LAGLIDADG domain-containing protein</fullName>
    </recommendedName>
</protein>
<proteinExistence type="predicted"/>
<evidence type="ECO:0000313" key="3">
    <source>
        <dbReference type="Proteomes" id="UP000603317"/>
    </source>
</evidence>
<dbReference type="InterPro" id="IPR004860">
    <property type="entry name" value="LAGLIDADG_dom"/>
</dbReference>
<comment type="caution">
    <text evidence="2">The sequence shown here is derived from an EMBL/GenBank/DDBJ whole genome shotgun (WGS) entry which is preliminary data.</text>
</comment>
<reference evidence="3" key="1">
    <citation type="journal article" date="2019" name="Int. J. Syst. Evol. Microbiol.">
        <title>The Global Catalogue of Microorganisms (GCM) 10K type strain sequencing project: providing services to taxonomists for standard genome sequencing and annotation.</title>
        <authorList>
            <consortium name="The Broad Institute Genomics Platform"/>
            <consortium name="The Broad Institute Genome Sequencing Center for Infectious Disease"/>
            <person name="Wu L."/>
            <person name="Ma J."/>
        </authorList>
    </citation>
    <scope>NUCLEOTIDE SEQUENCE [LARGE SCALE GENOMIC DNA]</scope>
    <source>
        <strain evidence="3">CGMCC 1.15297</strain>
    </source>
</reference>
<dbReference type="Gene3D" id="3.10.28.10">
    <property type="entry name" value="Homing endonucleases"/>
    <property type="match status" value="1"/>
</dbReference>
<name>A0ABQ1FIU2_9SPHN</name>
<dbReference type="PANTHER" id="PTHR36181">
    <property type="entry name" value="INTRON-ENCODED ENDONUCLEASE AI3-RELATED"/>
    <property type="match status" value="1"/>
</dbReference>
<evidence type="ECO:0000313" key="2">
    <source>
        <dbReference type="EMBL" id="GGA14326.1"/>
    </source>
</evidence>
<dbReference type="InterPro" id="IPR051289">
    <property type="entry name" value="LAGLIDADG_Endonuclease"/>
</dbReference>
<dbReference type="SUPFAM" id="SSF55608">
    <property type="entry name" value="Homing endonucleases"/>
    <property type="match status" value="1"/>
</dbReference>
<dbReference type="Proteomes" id="UP000603317">
    <property type="component" value="Unassembled WGS sequence"/>
</dbReference>
<dbReference type="PANTHER" id="PTHR36181:SF4">
    <property type="entry name" value="LAGLIDADG ENDONUCLEASE"/>
    <property type="match status" value="1"/>
</dbReference>
<feature type="domain" description="Homing endonuclease LAGLIDADG" evidence="1">
    <location>
        <begin position="1"/>
        <end position="59"/>
    </location>
</feature>
<dbReference type="Pfam" id="PF00961">
    <property type="entry name" value="LAGLIDADG_1"/>
    <property type="match status" value="1"/>
</dbReference>
<evidence type="ECO:0000259" key="1">
    <source>
        <dbReference type="Pfam" id="PF00961"/>
    </source>
</evidence>
<keyword evidence="3" id="KW-1185">Reference proteome</keyword>
<dbReference type="InterPro" id="IPR027434">
    <property type="entry name" value="Homing_endonucl"/>
</dbReference>
<organism evidence="2 3">
    <name type="scientific">Blastomonas marina</name>
    <dbReference type="NCBI Taxonomy" id="1867408"/>
    <lineage>
        <taxon>Bacteria</taxon>
        <taxon>Pseudomonadati</taxon>
        <taxon>Pseudomonadota</taxon>
        <taxon>Alphaproteobacteria</taxon>
        <taxon>Sphingomonadales</taxon>
        <taxon>Sphingomonadaceae</taxon>
        <taxon>Blastomonas</taxon>
    </lineage>
</organism>